<dbReference type="Gene3D" id="3.40.1110.10">
    <property type="entry name" value="Calcium-transporting ATPase, cytoplasmic domain N"/>
    <property type="match status" value="1"/>
</dbReference>
<evidence type="ECO:0000259" key="13">
    <source>
        <dbReference type="SMART" id="SM00831"/>
    </source>
</evidence>
<dbReference type="SFLD" id="SFLDS00003">
    <property type="entry name" value="Haloacid_Dehalogenase"/>
    <property type="match status" value="1"/>
</dbReference>
<evidence type="ECO:0000256" key="12">
    <source>
        <dbReference type="SAM" id="Phobius"/>
    </source>
</evidence>
<evidence type="ECO:0000256" key="9">
    <source>
        <dbReference type="ARBA" id="ARBA00022989"/>
    </source>
</evidence>
<keyword evidence="9 12" id="KW-1133">Transmembrane helix</keyword>
<dbReference type="EMBL" id="JAAGOA010000006">
    <property type="protein sequence ID" value="NEE00662.1"/>
    <property type="molecule type" value="Genomic_DNA"/>
</dbReference>
<dbReference type="SUPFAM" id="SSF56784">
    <property type="entry name" value="HAD-like"/>
    <property type="match status" value="1"/>
</dbReference>
<dbReference type="InterPro" id="IPR023214">
    <property type="entry name" value="HAD_sf"/>
</dbReference>
<organism evidence="14 15">
    <name type="scientific">Phytoactinopolyspora halotolerans</name>
    <dbReference type="NCBI Taxonomy" id="1981512"/>
    <lineage>
        <taxon>Bacteria</taxon>
        <taxon>Bacillati</taxon>
        <taxon>Actinomycetota</taxon>
        <taxon>Actinomycetes</taxon>
        <taxon>Jiangellales</taxon>
        <taxon>Jiangellaceae</taxon>
        <taxon>Phytoactinopolyspora</taxon>
    </lineage>
</organism>
<dbReference type="GO" id="GO:0006883">
    <property type="term" value="P:intracellular sodium ion homeostasis"/>
    <property type="evidence" value="ECO:0007669"/>
    <property type="project" value="TreeGrafter"/>
</dbReference>
<dbReference type="InterPro" id="IPR059000">
    <property type="entry name" value="ATPase_P-type_domA"/>
</dbReference>
<dbReference type="Gene3D" id="2.70.150.10">
    <property type="entry name" value="Calcium-transporting ATPase, cytoplasmic transduction domain A"/>
    <property type="match status" value="1"/>
</dbReference>
<evidence type="ECO:0000256" key="8">
    <source>
        <dbReference type="ARBA" id="ARBA00022967"/>
    </source>
</evidence>
<gene>
    <name evidence="14" type="ORF">G1H10_10830</name>
</gene>
<dbReference type="GO" id="GO:0005391">
    <property type="term" value="F:P-type sodium:potassium-exchanging transporter activity"/>
    <property type="evidence" value="ECO:0007669"/>
    <property type="project" value="TreeGrafter"/>
</dbReference>
<dbReference type="InterPro" id="IPR006068">
    <property type="entry name" value="ATPase_P-typ_cation-transptr_C"/>
</dbReference>
<dbReference type="InterPro" id="IPR023299">
    <property type="entry name" value="ATPase_P-typ_cyto_dom_N"/>
</dbReference>
<proteinExistence type="inferred from homology"/>
<dbReference type="GO" id="GO:0046872">
    <property type="term" value="F:metal ion binding"/>
    <property type="evidence" value="ECO:0007669"/>
    <property type="project" value="UniProtKB-KW"/>
</dbReference>
<evidence type="ECO:0000256" key="4">
    <source>
        <dbReference type="ARBA" id="ARBA00022692"/>
    </source>
</evidence>
<dbReference type="InterPro" id="IPR050510">
    <property type="entry name" value="Cation_transp_ATPase_P-type"/>
</dbReference>
<dbReference type="Gene3D" id="3.40.50.1000">
    <property type="entry name" value="HAD superfamily/HAD-like"/>
    <property type="match status" value="1"/>
</dbReference>
<reference evidence="14 15" key="1">
    <citation type="submission" date="2020-02" db="EMBL/GenBank/DDBJ databases">
        <authorList>
            <person name="Li X.-J."/>
            <person name="Han X.-M."/>
        </authorList>
    </citation>
    <scope>NUCLEOTIDE SEQUENCE [LARGE SCALE GENOMIC DNA]</scope>
    <source>
        <strain evidence="14 15">CCTCC AB 2017055</strain>
    </source>
</reference>
<protein>
    <submittedName>
        <fullName evidence="14">HAD-IC family P-type ATPase</fullName>
    </submittedName>
</protein>
<dbReference type="InterPro" id="IPR008250">
    <property type="entry name" value="ATPase_P-typ_transduc_dom_A_sf"/>
</dbReference>
<dbReference type="FunFam" id="2.70.150.10:FF:000016">
    <property type="entry name" value="Calcium-transporting P-type ATPase putative"/>
    <property type="match status" value="1"/>
</dbReference>
<dbReference type="InterPro" id="IPR023298">
    <property type="entry name" value="ATPase_P-typ_TM_dom_sf"/>
</dbReference>
<evidence type="ECO:0000256" key="7">
    <source>
        <dbReference type="ARBA" id="ARBA00022840"/>
    </source>
</evidence>
<dbReference type="SUPFAM" id="SSF81653">
    <property type="entry name" value="Calcium ATPase, transduction domain A"/>
    <property type="match status" value="1"/>
</dbReference>
<evidence type="ECO:0000256" key="10">
    <source>
        <dbReference type="ARBA" id="ARBA00023136"/>
    </source>
</evidence>
<feature type="transmembrane region" description="Helical" evidence="12">
    <location>
        <begin position="856"/>
        <end position="883"/>
    </location>
</feature>
<evidence type="ECO:0000256" key="3">
    <source>
        <dbReference type="ARBA" id="ARBA00022475"/>
    </source>
</evidence>
<name>A0A6L9S7X7_9ACTN</name>
<evidence type="ECO:0000256" key="5">
    <source>
        <dbReference type="ARBA" id="ARBA00022723"/>
    </source>
</evidence>
<feature type="domain" description="Cation-transporting P-type ATPase N-terminal" evidence="13">
    <location>
        <begin position="14"/>
        <end position="88"/>
    </location>
</feature>
<keyword evidence="8" id="KW-1278">Translocase</keyword>
<feature type="transmembrane region" description="Helical" evidence="12">
    <location>
        <begin position="722"/>
        <end position="743"/>
    </location>
</feature>
<dbReference type="GO" id="GO:0030007">
    <property type="term" value="P:intracellular potassium ion homeostasis"/>
    <property type="evidence" value="ECO:0007669"/>
    <property type="project" value="TreeGrafter"/>
</dbReference>
<feature type="transmembrane region" description="Helical" evidence="12">
    <location>
        <begin position="64"/>
        <end position="86"/>
    </location>
</feature>
<dbReference type="InterPro" id="IPR018303">
    <property type="entry name" value="ATPase_P-typ_P_site"/>
</dbReference>
<dbReference type="Proteomes" id="UP000475214">
    <property type="component" value="Unassembled WGS sequence"/>
</dbReference>
<feature type="transmembrane region" description="Helical" evidence="12">
    <location>
        <begin position="285"/>
        <end position="310"/>
    </location>
</feature>
<evidence type="ECO:0000313" key="14">
    <source>
        <dbReference type="EMBL" id="NEE00662.1"/>
    </source>
</evidence>
<dbReference type="NCBIfam" id="TIGR01494">
    <property type="entry name" value="ATPase_P-type"/>
    <property type="match status" value="3"/>
</dbReference>
<dbReference type="AlphaFoldDB" id="A0A6L9S7X7"/>
<dbReference type="PRINTS" id="PR00119">
    <property type="entry name" value="CATATPASE"/>
</dbReference>
<dbReference type="Pfam" id="PF00690">
    <property type="entry name" value="Cation_ATPase_N"/>
    <property type="match status" value="1"/>
</dbReference>
<dbReference type="PANTHER" id="PTHR43294:SF20">
    <property type="entry name" value="P-TYPE ATPASE"/>
    <property type="match status" value="1"/>
</dbReference>
<dbReference type="GO" id="GO:0036376">
    <property type="term" value="P:sodium ion export across plasma membrane"/>
    <property type="evidence" value="ECO:0007669"/>
    <property type="project" value="TreeGrafter"/>
</dbReference>
<evidence type="ECO:0000256" key="2">
    <source>
        <dbReference type="ARBA" id="ARBA00005675"/>
    </source>
</evidence>
<dbReference type="InterPro" id="IPR004014">
    <property type="entry name" value="ATPase_P-typ_cation-transptr_N"/>
</dbReference>
<dbReference type="Pfam" id="PF00122">
    <property type="entry name" value="E1-E2_ATPase"/>
    <property type="match status" value="1"/>
</dbReference>
<dbReference type="GO" id="GO:1990573">
    <property type="term" value="P:potassium ion import across plasma membrane"/>
    <property type="evidence" value="ECO:0007669"/>
    <property type="project" value="TreeGrafter"/>
</dbReference>
<dbReference type="InterPro" id="IPR036412">
    <property type="entry name" value="HAD-like_sf"/>
</dbReference>
<dbReference type="Pfam" id="PF13246">
    <property type="entry name" value="Cation_ATPase"/>
    <property type="match status" value="1"/>
</dbReference>
<keyword evidence="5" id="KW-0479">Metal-binding</keyword>
<dbReference type="GO" id="GO:0005886">
    <property type="term" value="C:plasma membrane"/>
    <property type="evidence" value="ECO:0007669"/>
    <property type="project" value="UniProtKB-SubCell"/>
</dbReference>
<feature type="transmembrane region" description="Helical" evidence="12">
    <location>
        <begin position="795"/>
        <end position="814"/>
    </location>
</feature>
<evidence type="ECO:0000256" key="1">
    <source>
        <dbReference type="ARBA" id="ARBA00004651"/>
    </source>
</evidence>
<comment type="subcellular location">
    <subcellularLocation>
        <location evidence="1">Cell membrane</location>
        <topology evidence="1">Multi-pass membrane protein</topology>
    </subcellularLocation>
</comment>
<keyword evidence="3" id="KW-1003">Cell membrane</keyword>
<dbReference type="GO" id="GO:1902600">
    <property type="term" value="P:proton transmembrane transport"/>
    <property type="evidence" value="ECO:0007669"/>
    <property type="project" value="TreeGrafter"/>
</dbReference>
<dbReference type="RefSeq" id="WP_163736749.1">
    <property type="nucleotide sequence ID" value="NZ_JAAGOA010000006.1"/>
</dbReference>
<dbReference type="Gene3D" id="1.20.1110.10">
    <property type="entry name" value="Calcium-transporting ATPase, transmembrane domain"/>
    <property type="match status" value="1"/>
</dbReference>
<keyword evidence="10 12" id="KW-0472">Membrane</keyword>
<dbReference type="PROSITE" id="PS00154">
    <property type="entry name" value="ATPASE_E1_E2"/>
    <property type="match status" value="1"/>
</dbReference>
<keyword evidence="6" id="KW-0547">Nucleotide-binding</keyword>
<dbReference type="GO" id="GO:0005524">
    <property type="term" value="F:ATP binding"/>
    <property type="evidence" value="ECO:0007669"/>
    <property type="project" value="UniProtKB-KW"/>
</dbReference>
<evidence type="ECO:0000256" key="6">
    <source>
        <dbReference type="ARBA" id="ARBA00022741"/>
    </source>
</evidence>
<dbReference type="InterPro" id="IPR044492">
    <property type="entry name" value="P_typ_ATPase_HD_dom"/>
</dbReference>
<keyword evidence="7" id="KW-0067">ATP-binding</keyword>
<dbReference type="InterPro" id="IPR001757">
    <property type="entry name" value="P_typ_ATPase"/>
</dbReference>
<feature type="transmembrane region" description="Helical" evidence="12">
    <location>
        <begin position="895"/>
        <end position="912"/>
    </location>
</feature>
<dbReference type="SMART" id="SM00831">
    <property type="entry name" value="Cation_ATPase_N"/>
    <property type="match status" value="1"/>
</dbReference>
<dbReference type="SUPFAM" id="SSF81665">
    <property type="entry name" value="Calcium ATPase, transmembrane domain M"/>
    <property type="match status" value="1"/>
</dbReference>
<dbReference type="FunFam" id="3.40.50.1000:FF:000083">
    <property type="entry name" value="Sodium/potassium-transporting ATPase subunit alpha"/>
    <property type="match status" value="1"/>
</dbReference>
<dbReference type="PANTHER" id="PTHR43294">
    <property type="entry name" value="SODIUM/POTASSIUM-TRANSPORTING ATPASE SUBUNIT ALPHA"/>
    <property type="match status" value="1"/>
</dbReference>
<feature type="transmembrane region" description="Helical" evidence="12">
    <location>
        <begin position="92"/>
        <end position="108"/>
    </location>
</feature>
<keyword evidence="15" id="KW-1185">Reference proteome</keyword>
<comment type="catalytic activity">
    <reaction evidence="11">
        <text>ATP + H2O = ADP + phosphate + H(+)</text>
        <dbReference type="Rhea" id="RHEA:13065"/>
        <dbReference type="ChEBI" id="CHEBI:15377"/>
        <dbReference type="ChEBI" id="CHEBI:15378"/>
        <dbReference type="ChEBI" id="CHEBI:30616"/>
        <dbReference type="ChEBI" id="CHEBI:43474"/>
        <dbReference type="ChEBI" id="CHEBI:456216"/>
    </reaction>
</comment>
<feature type="transmembrane region" description="Helical" evidence="12">
    <location>
        <begin position="255"/>
        <end position="273"/>
    </location>
</feature>
<evidence type="ECO:0000256" key="11">
    <source>
        <dbReference type="ARBA" id="ARBA00049360"/>
    </source>
</evidence>
<dbReference type="SFLD" id="SFLDG00002">
    <property type="entry name" value="C1.7:_P-type_atpase_like"/>
    <property type="match status" value="1"/>
</dbReference>
<sequence length="933" mass="99560">MATATSARNESGRAHHELPVHEVLLLFDTDHESGLSEKEAAERRDRFGPNALPRLDRRGPIVRMLLQFHNPLIYVLLASAVATVLIGELVDASVILGVVVLNGIIGYVQEARAEKALDALVSMVRTEATVIRNGARRRIISDDVVPGDLIVLETGDKVPADLRLSAVRELQIDESALTGESVPVAKQQMELPADTTLGDRLNMAYSSSLVSRGRGRGIVVATGADTEIGTIHRLVGEAKTLQTPLTRKIARFSRALTVAILGLAVVAFLLGVVRGEGAADMLTAAVALAVAAIPEGLPAVVTITLAIGVARMARRRAIIRKLPAVETLGSTTVIGTDKTGTLTRNEMTVTTIATRSSSRHALRYNVTGAGYAPEGEIRPAATTADSTPDTVTTATLPAHPALHACLLAGVLCNDSRLTMNDDRYGVIGDPTEAALITAAAKAGIDQLAAQAQFPRLGALPFDSGRGYMATLHRRPDGSLVAYLKGAVERMVSMAAHQLDEHGHTVALEPDAVIAEMERLASSGLRVLALASMEFLSTEPEPPELTEELFTGRLTLLGLQAMFDPPRPDAIEAVATCLRAGIEVKMITGDHAATARAIAERFGLGDHDGRGVVITTGRELAAYSQPELAEAVRRTTVFARVSPEQKLRLVEAMQADGHVVAMTGDGVNDAPALRRADIGVSMGVSGTEVAKEASDMVLTDDDFASIEAAVEEGRGVFNNLRKFITFTLPTSMGQGLVVLAAIVLGTQLPILPVQVLWVNMITAVALGLVLAFEPVEPRVMTQPPVPPSRPLLTRDLVMRILLVSGVLLAGAYWAFEWELDHGASLEEARTVAVTVFMLVQAAYLLSCRSLERSFVRVGVFSNPWVGVGIGTMLALQALLTYAPWMNELFHTAPIDAASWLRALAFAVVAYLVVGAEKTIRRVAADRADRRVRDV</sequence>
<accession>A0A6L9S7X7</accession>
<dbReference type="GO" id="GO:0016887">
    <property type="term" value="F:ATP hydrolysis activity"/>
    <property type="evidence" value="ECO:0007669"/>
    <property type="project" value="InterPro"/>
</dbReference>
<dbReference type="SUPFAM" id="SSF81660">
    <property type="entry name" value="Metal cation-transporting ATPase, ATP-binding domain N"/>
    <property type="match status" value="1"/>
</dbReference>
<comment type="similarity">
    <text evidence="2">Belongs to the cation transport ATPase (P-type) (TC 3.A.3) family. Type IIA subfamily.</text>
</comment>
<comment type="caution">
    <text evidence="14">The sequence shown here is derived from an EMBL/GenBank/DDBJ whole genome shotgun (WGS) entry which is preliminary data.</text>
</comment>
<feature type="transmembrane region" description="Helical" evidence="12">
    <location>
        <begin position="755"/>
        <end position="774"/>
    </location>
</feature>
<evidence type="ECO:0000313" key="15">
    <source>
        <dbReference type="Proteomes" id="UP000475214"/>
    </source>
</evidence>
<feature type="transmembrane region" description="Helical" evidence="12">
    <location>
        <begin position="826"/>
        <end position="844"/>
    </location>
</feature>
<keyword evidence="4 12" id="KW-0812">Transmembrane</keyword>
<dbReference type="PRINTS" id="PR00120">
    <property type="entry name" value="HATPASE"/>
</dbReference>
<dbReference type="SFLD" id="SFLDF00027">
    <property type="entry name" value="p-type_atpase"/>
    <property type="match status" value="1"/>
</dbReference>
<dbReference type="Pfam" id="PF00689">
    <property type="entry name" value="Cation_ATPase_C"/>
    <property type="match status" value="1"/>
</dbReference>